<evidence type="ECO:0000259" key="10">
    <source>
        <dbReference type="Pfam" id="PF01316"/>
    </source>
</evidence>
<dbReference type="GO" id="GO:0034618">
    <property type="term" value="F:arginine binding"/>
    <property type="evidence" value="ECO:0007669"/>
    <property type="project" value="InterPro"/>
</dbReference>
<dbReference type="GO" id="GO:0005737">
    <property type="term" value="C:cytoplasm"/>
    <property type="evidence" value="ECO:0007669"/>
    <property type="project" value="UniProtKB-SubCell"/>
</dbReference>
<dbReference type="HAMAP" id="MF_00173">
    <property type="entry name" value="Arg_repressor"/>
    <property type="match status" value="1"/>
</dbReference>
<dbReference type="InterPro" id="IPR036388">
    <property type="entry name" value="WH-like_DNA-bd_sf"/>
</dbReference>
<evidence type="ECO:0000256" key="8">
    <source>
        <dbReference type="HAMAP-Rule" id="MF_00173"/>
    </source>
</evidence>
<dbReference type="EMBL" id="VYSG01000002">
    <property type="protein sequence ID" value="NEG70242.1"/>
    <property type="molecule type" value="Genomic_DNA"/>
</dbReference>
<dbReference type="InterPro" id="IPR020899">
    <property type="entry name" value="Arg_repress_C"/>
</dbReference>
<keyword evidence="5 8" id="KW-0805">Transcription regulation</keyword>
<dbReference type="GO" id="GO:0051259">
    <property type="term" value="P:protein complex oligomerization"/>
    <property type="evidence" value="ECO:0007669"/>
    <property type="project" value="InterPro"/>
</dbReference>
<feature type="region of interest" description="Disordered" evidence="9">
    <location>
        <begin position="1"/>
        <end position="23"/>
    </location>
</feature>
<dbReference type="GO" id="GO:0003677">
    <property type="term" value="F:DNA binding"/>
    <property type="evidence" value="ECO:0007669"/>
    <property type="project" value="UniProtKB-KW"/>
</dbReference>
<keyword evidence="13" id="KW-1185">Reference proteome</keyword>
<dbReference type="PANTHER" id="PTHR34471:SF1">
    <property type="entry name" value="ARGININE REPRESSOR"/>
    <property type="match status" value="1"/>
</dbReference>
<gene>
    <name evidence="8" type="primary">argR</name>
    <name evidence="12" type="ORF">F6S87_06480</name>
</gene>
<evidence type="ECO:0000256" key="5">
    <source>
        <dbReference type="ARBA" id="ARBA00023015"/>
    </source>
</evidence>
<dbReference type="SUPFAM" id="SSF46785">
    <property type="entry name" value="Winged helix' DNA-binding domain"/>
    <property type="match status" value="1"/>
</dbReference>
<evidence type="ECO:0000256" key="6">
    <source>
        <dbReference type="ARBA" id="ARBA00023125"/>
    </source>
</evidence>
<dbReference type="PRINTS" id="PR01467">
    <property type="entry name" value="ARGREPRESSOR"/>
</dbReference>
<sequence>MTAATEANGSTAAGAFSNGRPGTRTARLSAIEQALMTHVVTSQSQLSSILAAQGIEVTQATLSRDLDEMNATKTRMPDGTVAYTLDDQPPRRFADSGVDEKAEAHMARVLSGLVTSVARANNLIVVHTSSGAAQYVGSVIDRQTVAGVLGCIAGDDTVMIVCSDDDVAAARADWLLNIA</sequence>
<evidence type="ECO:0000256" key="2">
    <source>
        <dbReference type="ARBA" id="ARBA00008316"/>
    </source>
</evidence>
<name>A0A6I5NNE7_9BIFI</name>
<dbReference type="SUPFAM" id="SSF55252">
    <property type="entry name" value="C-terminal domain of arginine repressor"/>
    <property type="match status" value="1"/>
</dbReference>
<dbReference type="InterPro" id="IPR020900">
    <property type="entry name" value="Arg_repress_DNA-bd"/>
</dbReference>
<evidence type="ECO:0000256" key="3">
    <source>
        <dbReference type="ARBA" id="ARBA00022490"/>
    </source>
</evidence>
<feature type="compositionally biased region" description="Polar residues" evidence="9">
    <location>
        <begin position="1"/>
        <end position="11"/>
    </location>
</feature>
<proteinExistence type="inferred from homology"/>
<keyword evidence="4 8" id="KW-0678">Repressor</keyword>
<evidence type="ECO:0000256" key="7">
    <source>
        <dbReference type="ARBA" id="ARBA00023163"/>
    </source>
</evidence>
<dbReference type="Pfam" id="PF02863">
    <property type="entry name" value="Arg_repressor_C"/>
    <property type="match status" value="1"/>
</dbReference>
<protein>
    <recommendedName>
        <fullName evidence="8">Arginine repressor</fullName>
    </recommendedName>
</protein>
<comment type="pathway">
    <text evidence="8">Amino-acid biosynthesis; L-arginine biosynthesis [regulation].</text>
</comment>
<evidence type="ECO:0000256" key="9">
    <source>
        <dbReference type="SAM" id="MobiDB-lite"/>
    </source>
</evidence>
<comment type="similarity">
    <text evidence="2 8">Belongs to the ArgR family.</text>
</comment>
<accession>A0A6I5NNE7</accession>
<keyword evidence="7 8" id="KW-0804">Transcription</keyword>
<dbReference type="Pfam" id="PF01316">
    <property type="entry name" value="Arg_repressor"/>
    <property type="match status" value="1"/>
</dbReference>
<dbReference type="InterPro" id="IPR036390">
    <property type="entry name" value="WH_DNA-bd_sf"/>
</dbReference>
<keyword evidence="6 8" id="KW-0238">DNA-binding</keyword>
<dbReference type="InterPro" id="IPR036251">
    <property type="entry name" value="Arg_repress_C_sf"/>
</dbReference>
<dbReference type="AlphaFoldDB" id="A0A6I5NNE7"/>
<evidence type="ECO:0000313" key="12">
    <source>
        <dbReference type="EMBL" id="NEG70242.1"/>
    </source>
</evidence>
<keyword evidence="8" id="KW-0028">Amino-acid biosynthesis</keyword>
<dbReference type="UniPathway" id="UPA00068"/>
<dbReference type="GO" id="GO:0003700">
    <property type="term" value="F:DNA-binding transcription factor activity"/>
    <property type="evidence" value="ECO:0007669"/>
    <property type="project" value="UniProtKB-UniRule"/>
</dbReference>
<dbReference type="RefSeq" id="WP_163227826.1">
    <property type="nucleotide sequence ID" value="NZ_VYSG01000002.1"/>
</dbReference>
<dbReference type="InterPro" id="IPR001669">
    <property type="entry name" value="Arg_repress"/>
</dbReference>
<comment type="function">
    <text evidence="8">Regulates arginine biosynthesis genes.</text>
</comment>
<dbReference type="GO" id="GO:0006526">
    <property type="term" value="P:L-arginine biosynthetic process"/>
    <property type="evidence" value="ECO:0007669"/>
    <property type="project" value="UniProtKB-UniPathway"/>
</dbReference>
<dbReference type="PANTHER" id="PTHR34471">
    <property type="entry name" value="ARGININE REPRESSOR"/>
    <property type="match status" value="1"/>
</dbReference>
<comment type="caution">
    <text evidence="12">The sequence shown here is derived from an EMBL/GenBank/DDBJ whole genome shotgun (WGS) entry which is preliminary data.</text>
</comment>
<keyword evidence="8" id="KW-0055">Arginine biosynthesis</keyword>
<feature type="domain" description="Arginine repressor DNA-binding" evidence="10">
    <location>
        <begin position="24"/>
        <end position="87"/>
    </location>
</feature>
<dbReference type="Proteomes" id="UP000469292">
    <property type="component" value="Unassembled WGS sequence"/>
</dbReference>
<evidence type="ECO:0000313" key="13">
    <source>
        <dbReference type="Proteomes" id="UP000469292"/>
    </source>
</evidence>
<organism evidence="12 13">
    <name type="scientific">Bifidobacterium choloepi</name>
    <dbReference type="NCBI Taxonomy" id="2614131"/>
    <lineage>
        <taxon>Bacteria</taxon>
        <taxon>Bacillati</taxon>
        <taxon>Actinomycetota</taxon>
        <taxon>Actinomycetes</taxon>
        <taxon>Bifidobacteriales</taxon>
        <taxon>Bifidobacteriaceae</taxon>
        <taxon>Bifidobacterium</taxon>
    </lineage>
</organism>
<evidence type="ECO:0000256" key="1">
    <source>
        <dbReference type="ARBA" id="ARBA00004496"/>
    </source>
</evidence>
<evidence type="ECO:0000256" key="4">
    <source>
        <dbReference type="ARBA" id="ARBA00022491"/>
    </source>
</evidence>
<comment type="subcellular location">
    <subcellularLocation>
        <location evidence="1 8">Cytoplasm</location>
    </subcellularLocation>
</comment>
<keyword evidence="3 8" id="KW-0963">Cytoplasm</keyword>
<reference evidence="12 13" key="1">
    <citation type="submission" date="2019-09" db="EMBL/GenBank/DDBJ databases">
        <title>Phylogenetic characterization of a novel taxon of the genus Bifidobacterium: Bifidobacterium choloepi sp. nov.</title>
        <authorList>
            <person name="Modesto M."/>
            <person name="Satti M."/>
        </authorList>
    </citation>
    <scope>NUCLEOTIDE SEQUENCE [LARGE SCALE GENOMIC DNA]</scope>
    <source>
        <strain evidence="12 13">BRDM6</strain>
    </source>
</reference>
<dbReference type="GO" id="GO:1900079">
    <property type="term" value="P:regulation of arginine biosynthetic process"/>
    <property type="evidence" value="ECO:0007669"/>
    <property type="project" value="UniProtKB-UniRule"/>
</dbReference>
<dbReference type="Gene3D" id="1.10.10.10">
    <property type="entry name" value="Winged helix-like DNA-binding domain superfamily/Winged helix DNA-binding domain"/>
    <property type="match status" value="1"/>
</dbReference>
<evidence type="ECO:0000259" key="11">
    <source>
        <dbReference type="Pfam" id="PF02863"/>
    </source>
</evidence>
<feature type="domain" description="Arginine repressor C-terminal" evidence="11">
    <location>
        <begin position="111"/>
        <end position="175"/>
    </location>
</feature>
<dbReference type="Gene3D" id="3.30.1360.40">
    <property type="match status" value="1"/>
</dbReference>